<sequence>MKQIDDPWHMLSEEESMFCEVLERLCADKIASSAAETDETSRFVHVQLATLAEVGMLGANLPEAYGGSGISAPALLRAVSIVAGACGSTASALTAHYLATDSILIGGTEEQKQEWLPKAATGEALAAFALTEPTAGSDPADMKTRARRTQNGWHLKGTKCFISNGGVADFVVVYAVTDPEKAHRGISAFILPKATPGFEAGPPEKTMGLKGGHVFTLNLDCELPENALLGEEGRGFRTAMQVLDNGRIEVAAQCLGLAGAAMHAAVAYAKERIIGGMPLSERQGIRWMIADMGLAYRSALLLSQEAARQRDLAHHHGGRFSLAASMAKLGASEAAYKIADTALQLHGGYGYTRDFPIERINRDLRIMRIYEGSSEIQRIIISGNMLA</sequence>
<dbReference type="SUPFAM" id="SSF56645">
    <property type="entry name" value="Acyl-CoA dehydrogenase NM domain-like"/>
    <property type="match status" value="1"/>
</dbReference>
<dbReference type="RefSeq" id="WP_008508834.1">
    <property type="nucleotide sequence ID" value="NZ_JARQXC010000015.1"/>
</dbReference>
<dbReference type="Pfam" id="PF02770">
    <property type="entry name" value="Acyl-CoA_dh_M"/>
    <property type="match status" value="1"/>
</dbReference>
<feature type="domain" description="Acyl-CoA oxidase/dehydrogenase middle" evidence="12">
    <location>
        <begin position="127"/>
        <end position="213"/>
    </location>
</feature>
<dbReference type="PANTHER" id="PTHR43884">
    <property type="entry name" value="ACYL-COA DEHYDROGENASE"/>
    <property type="match status" value="1"/>
</dbReference>
<dbReference type="InterPro" id="IPR037069">
    <property type="entry name" value="AcylCoA_DH/ox_N_sf"/>
</dbReference>
<dbReference type="EC" id="3.13.1.4" evidence="7"/>
<dbReference type="InterPro" id="IPR013786">
    <property type="entry name" value="AcylCoA_DH/ox_N"/>
</dbReference>
<dbReference type="Gene3D" id="2.40.110.10">
    <property type="entry name" value="Butyryl-CoA Dehydrogenase, subunit A, domain 2"/>
    <property type="match status" value="1"/>
</dbReference>
<dbReference type="GO" id="GO:0003995">
    <property type="term" value="F:acyl-CoA dehydrogenase activity"/>
    <property type="evidence" value="ECO:0007669"/>
    <property type="project" value="InterPro"/>
</dbReference>
<evidence type="ECO:0000256" key="7">
    <source>
        <dbReference type="ARBA" id="ARBA00066461"/>
    </source>
</evidence>
<dbReference type="InterPro" id="IPR009100">
    <property type="entry name" value="AcylCoA_DH/oxidase_NM_dom_sf"/>
</dbReference>
<evidence type="ECO:0000256" key="8">
    <source>
        <dbReference type="ARBA" id="ARBA00068311"/>
    </source>
</evidence>
<keyword evidence="3 10" id="KW-0285">Flavoprotein</keyword>
<dbReference type="InterPro" id="IPR046373">
    <property type="entry name" value="Acyl-CoA_Oxase/DH_mid-dom_sf"/>
</dbReference>
<dbReference type="FunFam" id="2.40.110.10:FF:000002">
    <property type="entry name" value="Acyl-CoA dehydrogenase fadE12"/>
    <property type="match status" value="1"/>
</dbReference>
<dbReference type="Gene3D" id="1.10.540.10">
    <property type="entry name" value="Acyl-CoA dehydrogenase/oxidase, N-terminal domain"/>
    <property type="match status" value="1"/>
</dbReference>
<dbReference type="InterPro" id="IPR006091">
    <property type="entry name" value="Acyl-CoA_Oxase/DH_mid-dom"/>
</dbReference>
<dbReference type="InterPro" id="IPR036250">
    <property type="entry name" value="AcylCo_DH-like_C"/>
</dbReference>
<feature type="domain" description="Acyl-CoA dehydrogenase/oxidase C-terminal" evidence="11">
    <location>
        <begin position="233"/>
        <end position="385"/>
    </location>
</feature>
<evidence type="ECO:0000256" key="10">
    <source>
        <dbReference type="RuleBase" id="RU362125"/>
    </source>
</evidence>
<dbReference type="Proteomes" id="UP001171122">
    <property type="component" value="Unassembled WGS sequence"/>
</dbReference>
<evidence type="ECO:0000313" key="14">
    <source>
        <dbReference type="EMBL" id="MDL2333437.1"/>
    </source>
</evidence>
<dbReference type="SUPFAM" id="SSF47203">
    <property type="entry name" value="Acyl-CoA dehydrogenase C-terminal domain-like"/>
    <property type="match status" value="1"/>
</dbReference>
<evidence type="ECO:0000256" key="9">
    <source>
        <dbReference type="ARBA" id="ARBA00075603"/>
    </source>
</evidence>
<comment type="catalytic activity">
    <reaction evidence="6">
        <text>3-sulfinopropanoyl-CoA + H2O = propanoyl-CoA + sulfite + H(+)</text>
        <dbReference type="Rhea" id="RHEA:41624"/>
        <dbReference type="ChEBI" id="CHEBI:15377"/>
        <dbReference type="ChEBI" id="CHEBI:15378"/>
        <dbReference type="ChEBI" id="CHEBI:17359"/>
        <dbReference type="ChEBI" id="CHEBI:57392"/>
        <dbReference type="ChEBI" id="CHEBI:78349"/>
        <dbReference type="EC" id="3.13.1.4"/>
    </reaction>
    <physiologicalReaction direction="left-to-right" evidence="6">
        <dbReference type="Rhea" id="RHEA:41625"/>
    </physiologicalReaction>
</comment>
<dbReference type="AlphaFoldDB" id="A0AAW7B3R5"/>
<evidence type="ECO:0000313" key="15">
    <source>
        <dbReference type="Proteomes" id="UP001171122"/>
    </source>
</evidence>
<comment type="caution">
    <text evidence="14">The sequence shown here is derived from an EMBL/GenBank/DDBJ whole genome shotgun (WGS) entry which is preliminary data.</text>
</comment>
<name>A0AAW7B3R5_9HYPH</name>
<evidence type="ECO:0000256" key="5">
    <source>
        <dbReference type="ARBA" id="ARBA00023002"/>
    </source>
</evidence>
<keyword evidence="5 10" id="KW-0560">Oxidoreductase</keyword>
<evidence type="ECO:0000259" key="13">
    <source>
        <dbReference type="Pfam" id="PF02771"/>
    </source>
</evidence>
<organism evidence="14 15">
    <name type="scientific">Brucella inopinata</name>
    <dbReference type="NCBI Taxonomy" id="1218315"/>
    <lineage>
        <taxon>Bacteria</taxon>
        <taxon>Pseudomonadati</taxon>
        <taxon>Pseudomonadota</taxon>
        <taxon>Alphaproteobacteria</taxon>
        <taxon>Hyphomicrobiales</taxon>
        <taxon>Brucellaceae</taxon>
        <taxon>Brucella/Ochrobactrum group</taxon>
        <taxon>Brucella</taxon>
    </lineage>
</organism>
<comment type="similarity">
    <text evidence="2 10">Belongs to the acyl-CoA dehydrogenase family.</text>
</comment>
<evidence type="ECO:0000256" key="4">
    <source>
        <dbReference type="ARBA" id="ARBA00022827"/>
    </source>
</evidence>
<comment type="cofactor">
    <cofactor evidence="1 10">
        <name>FAD</name>
        <dbReference type="ChEBI" id="CHEBI:57692"/>
    </cofactor>
</comment>
<dbReference type="FunFam" id="1.20.140.10:FF:000004">
    <property type="entry name" value="Acyl-CoA dehydrogenase FadE25"/>
    <property type="match status" value="1"/>
</dbReference>
<evidence type="ECO:0000256" key="6">
    <source>
        <dbReference type="ARBA" id="ARBA00052938"/>
    </source>
</evidence>
<dbReference type="InterPro" id="IPR009075">
    <property type="entry name" value="AcylCo_DH/oxidase_C"/>
</dbReference>
<dbReference type="Gene3D" id="1.20.140.10">
    <property type="entry name" value="Butyryl-CoA Dehydrogenase, subunit A, domain 3"/>
    <property type="match status" value="1"/>
</dbReference>
<dbReference type="Pfam" id="PF00441">
    <property type="entry name" value="Acyl-CoA_dh_1"/>
    <property type="match status" value="1"/>
</dbReference>
<evidence type="ECO:0000256" key="1">
    <source>
        <dbReference type="ARBA" id="ARBA00001974"/>
    </source>
</evidence>
<dbReference type="PANTHER" id="PTHR43884:SF12">
    <property type="entry name" value="ISOVALERYL-COA DEHYDROGENASE, MITOCHONDRIAL-RELATED"/>
    <property type="match status" value="1"/>
</dbReference>
<accession>A0AAW7B3R5</accession>
<reference evidence="14" key="1">
    <citation type="journal article" date="2023" name="Front. Microbiol.">
        <title>Isolation of Brucella inopinata from a White's tree frog (Litoria caerulea): pose exotic frogs a potential risk to human health?</title>
        <authorList>
            <person name="Scholz H.C."/>
            <person name="Heckers K.O."/>
            <person name="Appelt S."/>
            <person name="Geier-Doemling D."/>
            <person name="Schlegel P."/>
            <person name="Wattam A.R."/>
        </authorList>
    </citation>
    <scope>NUCLEOTIDE SEQUENCE</scope>
    <source>
        <strain evidence="14">FO700662</strain>
    </source>
</reference>
<dbReference type="InterPro" id="IPR006089">
    <property type="entry name" value="Acyl-CoA_DH_CS"/>
</dbReference>
<proteinExistence type="inferred from homology"/>
<keyword evidence="15" id="KW-1185">Reference proteome</keyword>
<evidence type="ECO:0000256" key="2">
    <source>
        <dbReference type="ARBA" id="ARBA00009347"/>
    </source>
</evidence>
<evidence type="ECO:0000259" key="11">
    <source>
        <dbReference type="Pfam" id="PF00441"/>
    </source>
</evidence>
<dbReference type="PIRSF" id="PIRSF016578">
    <property type="entry name" value="HsaA"/>
    <property type="match status" value="1"/>
</dbReference>
<evidence type="ECO:0000259" key="12">
    <source>
        <dbReference type="Pfam" id="PF02770"/>
    </source>
</evidence>
<feature type="domain" description="Acyl-CoA dehydrogenase/oxidase N-terminal" evidence="13">
    <location>
        <begin position="12"/>
        <end position="123"/>
    </location>
</feature>
<protein>
    <recommendedName>
        <fullName evidence="8">3-sulfinopropanoyl-CoA desulfinase</fullName>
        <ecNumber evidence="7">3.13.1.4</ecNumber>
    </recommendedName>
    <alternativeName>
        <fullName evidence="9">3-sulfinopropionyl coenzyme A desulfinase</fullName>
    </alternativeName>
</protein>
<evidence type="ECO:0000256" key="3">
    <source>
        <dbReference type="ARBA" id="ARBA00022630"/>
    </source>
</evidence>
<dbReference type="GO" id="GO:0050660">
    <property type="term" value="F:flavin adenine dinucleotide binding"/>
    <property type="evidence" value="ECO:0007669"/>
    <property type="project" value="InterPro"/>
</dbReference>
<dbReference type="Pfam" id="PF02771">
    <property type="entry name" value="Acyl-CoA_dh_N"/>
    <property type="match status" value="1"/>
</dbReference>
<dbReference type="EMBL" id="JARQXC010000015">
    <property type="protein sequence ID" value="MDL2333437.1"/>
    <property type="molecule type" value="Genomic_DNA"/>
</dbReference>
<gene>
    <name evidence="14" type="ORF">P8A28_10920</name>
</gene>
<keyword evidence="4 10" id="KW-0274">FAD</keyword>
<dbReference type="PROSITE" id="PS00073">
    <property type="entry name" value="ACYL_COA_DH_2"/>
    <property type="match status" value="1"/>
</dbReference>